<comment type="similarity">
    <text evidence="3">Belongs to the peptidase M28 family.</text>
</comment>
<keyword evidence="3" id="KW-0645">Protease</keyword>
<evidence type="ECO:0000256" key="2">
    <source>
        <dbReference type="ARBA" id="ARBA00023315"/>
    </source>
</evidence>
<dbReference type="PANTHER" id="PTHR12283:SF6">
    <property type="entry name" value="GLUTAMINYL-PEPTIDE CYCLOTRANSFERASE-RELATED"/>
    <property type="match status" value="1"/>
</dbReference>
<keyword evidence="3" id="KW-0862">Zinc</keyword>
<dbReference type="GO" id="GO:0008270">
    <property type="term" value="F:zinc ion binding"/>
    <property type="evidence" value="ECO:0007669"/>
    <property type="project" value="TreeGrafter"/>
</dbReference>
<dbReference type="InterPro" id="IPR007484">
    <property type="entry name" value="Peptidase_M28"/>
</dbReference>
<gene>
    <name evidence="5" type="ORF">LANO_0G14906G</name>
</gene>
<dbReference type="AlphaFoldDB" id="A0A1G4KKE3"/>
<sequence length="331" mass="37916">MIRWMLSLQLLTLINTIDATLFGQRFYESTLNSRLSLANNHIKNLLVPFNVTRTPGSTESLKVQNFIEDHFENLENDWLFEPNQFFSNGFNFTNMVFTLGHNASSYLVLAAHYDSKLVPPGFIGAIDSAASCSILLYIAEFIDNFYTEFQSVEQTSFLTESTGLKIVFFDGEEAINEWSVDDSIYGAKNLAALWEEDGTLPKLESLILLDLLGSVEDVKVPSYFARSSTEYQMLLAIEAENQNILPYKHTLFDNLDKRFQDYDGILIEDDHLPFLAYGIPVLHLIPVPFPSCWHTLNDTFDNLDEPKIQNWALLLCEFLSLRMRMSLRDPF</sequence>
<dbReference type="Proteomes" id="UP000189911">
    <property type="component" value="Chromosome G"/>
</dbReference>
<keyword evidence="3" id="KW-0378">Hydrolase</keyword>
<organism evidence="5 6">
    <name type="scientific">Lachancea nothofagi CBS 11611</name>
    <dbReference type="NCBI Taxonomy" id="1266666"/>
    <lineage>
        <taxon>Eukaryota</taxon>
        <taxon>Fungi</taxon>
        <taxon>Dikarya</taxon>
        <taxon>Ascomycota</taxon>
        <taxon>Saccharomycotina</taxon>
        <taxon>Saccharomycetes</taxon>
        <taxon>Saccharomycetales</taxon>
        <taxon>Saccharomycetaceae</taxon>
        <taxon>Lachancea</taxon>
    </lineage>
</organism>
<evidence type="ECO:0000256" key="3">
    <source>
        <dbReference type="RuleBase" id="RU361240"/>
    </source>
</evidence>
<feature type="chain" id="PRO_5009028954" description="Peptide hydrolase" evidence="3">
    <location>
        <begin position="20"/>
        <end position="331"/>
    </location>
</feature>
<dbReference type="Pfam" id="PF04389">
    <property type="entry name" value="Peptidase_M28"/>
    <property type="match status" value="1"/>
</dbReference>
<dbReference type="SUPFAM" id="SSF53187">
    <property type="entry name" value="Zn-dependent exopeptidases"/>
    <property type="match status" value="1"/>
</dbReference>
<feature type="domain" description="Peptidase M28" evidence="4">
    <location>
        <begin position="94"/>
        <end position="318"/>
    </location>
</feature>
<feature type="signal peptide" evidence="3">
    <location>
        <begin position="1"/>
        <end position="19"/>
    </location>
</feature>
<name>A0A1G4KKE3_9SACH</name>
<evidence type="ECO:0000313" key="6">
    <source>
        <dbReference type="Proteomes" id="UP000189911"/>
    </source>
</evidence>
<evidence type="ECO:0000313" key="5">
    <source>
        <dbReference type="EMBL" id="SCV04945.1"/>
    </source>
</evidence>
<proteinExistence type="inferred from homology"/>
<keyword evidence="3" id="KW-0479">Metal-binding</keyword>
<dbReference type="EC" id="3.4.-.-" evidence="3"/>
<reference evidence="6" key="1">
    <citation type="submission" date="2016-03" db="EMBL/GenBank/DDBJ databases">
        <authorList>
            <person name="Devillers Hugo."/>
        </authorList>
    </citation>
    <scope>NUCLEOTIDE SEQUENCE [LARGE SCALE GENOMIC DNA]</scope>
</reference>
<dbReference type="OrthoDB" id="3907302at2759"/>
<dbReference type="Gene3D" id="3.40.630.10">
    <property type="entry name" value="Zn peptidases"/>
    <property type="match status" value="1"/>
</dbReference>
<dbReference type="GO" id="GO:0006508">
    <property type="term" value="P:proteolysis"/>
    <property type="evidence" value="ECO:0007669"/>
    <property type="project" value="UniProtKB-KW"/>
</dbReference>
<dbReference type="InterPro" id="IPR040234">
    <property type="entry name" value="QC/QCL"/>
</dbReference>
<dbReference type="GO" id="GO:0016603">
    <property type="term" value="F:glutaminyl-peptide cyclotransferase activity"/>
    <property type="evidence" value="ECO:0007669"/>
    <property type="project" value="TreeGrafter"/>
</dbReference>
<protein>
    <recommendedName>
        <fullName evidence="3">Peptide hydrolase</fullName>
        <ecNumber evidence="3">3.4.-.-</ecNumber>
    </recommendedName>
</protein>
<keyword evidence="3" id="KW-0732">Signal</keyword>
<keyword evidence="6" id="KW-1185">Reference proteome</keyword>
<dbReference type="GO" id="GO:0008233">
    <property type="term" value="F:peptidase activity"/>
    <property type="evidence" value="ECO:0007669"/>
    <property type="project" value="UniProtKB-KW"/>
</dbReference>
<dbReference type="EMBL" id="LT598453">
    <property type="protein sequence ID" value="SCV04945.1"/>
    <property type="molecule type" value="Genomic_DNA"/>
</dbReference>
<keyword evidence="1" id="KW-0808">Transferase</keyword>
<evidence type="ECO:0000259" key="4">
    <source>
        <dbReference type="Pfam" id="PF04389"/>
    </source>
</evidence>
<keyword evidence="2" id="KW-0012">Acyltransferase</keyword>
<accession>A0A1G4KKE3</accession>
<dbReference type="PANTHER" id="PTHR12283">
    <property type="entry name" value="GLUTAMINYL-PEPTIDE CYCLOTRANSFERASE"/>
    <property type="match status" value="1"/>
</dbReference>
<evidence type="ECO:0000256" key="1">
    <source>
        <dbReference type="ARBA" id="ARBA00022679"/>
    </source>
</evidence>